<gene>
    <name evidence="2" type="ORF">PVE_R1G2893</name>
</gene>
<proteinExistence type="predicted"/>
<keyword evidence="1" id="KW-1133">Transmembrane helix</keyword>
<dbReference type="RefSeq" id="WP_017846369.1">
    <property type="nucleotide sequence ID" value="NZ_AOUH01000016.1"/>
</dbReference>
<feature type="transmembrane region" description="Helical" evidence="1">
    <location>
        <begin position="102"/>
        <end position="121"/>
    </location>
</feature>
<protein>
    <recommendedName>
        <fullName evidence="4">DUF1453 domain-containing protein</fullName>
    </recommendedName>
</protein>
<evidence type="ECO:0008006" key="4">
    <source>
        <dbReference type="Google" id="ProtNLM"/>
    </source>
</evidence>
<dbReference type="EMBL" id="LT599583">
    <property type="protein sequence ID" value="SBW80777.1"/>
    <property type="molecule type" value="Genomic_DNA"/>
</dbReference>
<sequence>MLDALEGTPLWVYGAFLLVCYYGFSARKTSRESQQSLIITPVVLVVWSLLSLSYADRVELTVGSWFTGMLLGGLVAFAIFPRRGLTLDEEGKHLIVPGTWKVLGISLLFFAVKYFIGYQAAVHPEFSATVEMLALAGAASGFTVGLFCGRTGVFYLTWLALRDVHESKRTI</sequence>
<evidence type="ECO:0000313" key="3">
    <source>
        <dbReference type="Proteomes" id="UP000245431"/>
    </source>
</evidence>
<feature type="transmembrane region" description="Helical" evidence="1">
    <location>
        <begin position="6"/>
        <end position="24"/>
    </location>
</feature>
<accession>A0A1D3JXJ3</accession>
<evidence type="ECO:0000313" key="2">
    <source>
        <dbReference type="EMBL" id="SBW80777.1"/>
    </source>
</evidence>
<reference evidence="3" key="1">
    <citation type="submission" date="2016-07" db="EMBL/GenBank/DDBJ databases">
        <authorList>
            <person name="Florea S."/>
            <person name="Webb J.S."/>
            <person name="Jaromczyk J."/>
            <person name="Schardl C.L."/>
        </authorList>
    </citation>
    <scope>NUCLEOTIDE SEQUENCE [LARGE SCALE GENOMIC DNA]</scope>
    <source>
        <strain evidence="3">1YdBTEX2</strain>
    </source>
</reference>
<keyword evidence="1" id="KW-0472">Membrane</keyword>
<feature type="transmembrane region" description="Helical" evidence="1">
    <location>
        <begin position="61"/>
        <end position="81"/>
    </location>
</feature>
<keyword evidence="1" id="KW-0812">Transmembrane</keyword>
<dbReference type="Proteomes" id="UP000245431">
    <property type="component" value="Chromosome PVE_r1"/>
</dbReference>
<name>A0A1D3JXJ3_PSEVE</name>
<organism evidence="2 3">
    <name type="scientific">Pseudomonas veronii 1YdBTEX2</name>
    <dbReference type="NCBI Taxonomy" id="1295141"/>
    <lineage>
        <taxon>Bacteria</taxon>
        <taxon>Pseudomonadati</taxon>
        <taxon>Pseudomonadota</taxon>
        <taxon>Gammaproteobacteria</taxon>
        <taxon>Pseudomonadales</taxon>
        <taxon>Pseudomonadaceae</taxon>
        <taxon>Pseudomonas</taxon>
    </lineage>
</organism>
<feature type="transmembrane region" description="Helical" evidence="1">
    <location>
        <begin position="133"/>
        <end position="161"/>
    </location>
</feature>
<dbReference type="AlphaFoldDB" id="A0A1D3JXJ3"/>
<feature type="transmembrane region" description="Helical" evidence="1">
    <location>
        <begin position="36"/>
        <end position="55"/>
    </location>
</feature>
<evidence type="ECO:0000256" key="1">
    <source>
        <dbReference type="SAM" id="Phobius"/>
    </source>
</evidence>